<accession>A0A7D5DC98</accession>
<dbReference type="InterPro" id="IPR022191">
    <property type="entry name" value="DUF3717"/>
</dbReference>
<proteinExistence type="predicted"/>
<dbReference type="Proteomes" id="UP000509568">
    <property type="component" value="Plasmid pPENP1"/>
</dbReference>
<dbReference type="AlphaFoldDB" id="A0A7D5DC98"/>
<keyword evidence="1" id="KW-0614">Plasmid</keyword>
<gene>
    <name evidence="1" type="ORF">HWQ56_28835</name>
</gene>
<keyword evidence="2" id="KW-1185">Reference proteome</keyword>
<geneLocation type="plasmid" evidence="2">
    <name>ppenp1</name>
</geneLocation>
<evidence type="ECO:0000313" key="2">
    <source>
        <dbReference type="Proteomes" id="UP000509568"/>
    </source>
</evidence>
<organism evidence="1 2">
    <name type="scientific">Pseudomonas eucalypticola</name>
    <dbReference type="NCBI Taxonomy" id="2599595"/>
    <lineage>
        <taxon>Bacteria</taxon>
        <taxon>Pseudomonadati</taxon>
        <taxon>Pseudomonadota</taxon>
        <taxon>Gammaproteobacteria</taxon>
        <taxon>Pseudomonadales</taxon>
        <taxon>Pseudomonadaceae</taxon>
        <taxon>Pseudomonas</taxon>
    </lineage>
</organism>
<evidence type="ECO:0000313" key="1">
    <source>
        <dbReference type="EMBL" id="QKZ07836.1"/>
    </source>
</evidence>
<dbReference type="RefSeq" id="WP_176572515.1">
    <property type="nucleotide sequence ID" value="NZ_CP056031.1"/>
</dbReference>
<dbReference type="KEGG" id="pez:HWQ56_28835"/>
<name>A0A7D5DC98_9PSED</name>
<reference evidence="1 2" key="1">
    <citation type="submission" date="2020-06" db="EMBL/GenBank/DDBJ databases">
        <title>Pseudomonas eucalypticola sp. nov., an endophyte of Eucalyptus dunnii leaves with biocontrol ability of eucalyptus leaf blight.</title>
        <authorList>
            <person name="Liu Y."/>
            <person name="Song Z."/>
            <person name="Zeng H."/>
            <person name="Lu M."/>
            <person name="Wang X."/>
            <person name="Lian X."/>
            <person name="Zhang Q."/>
        </authorList>
    </citation>
    <scope>NUCLEOTIDE SEQUENCE [LARGE SCALE GENOMIC DNA]</scope>
    <source>
        <strain evidence="1 2">NP-1</strain>
        <plasmid evidence="2">ppenp1</plasmid>
    </source>
</reference>
<dbReference type="Pfam" id="PF12512">
    <property type="entry name" value="DUF3717"/>
    <property type="match status" value="1"/>
</dbReference>
<protein>
    <submittedName>
        <fullName evidence="1">DUF3717 domain-containing protein</fullName>
    </submittedName>
</protein>
<sequence length="76" mass="8394">MTVTETATITRADLQNALVRCCDQHPASGNNHRLHPDASLMADLFGLMLHYHQSFTATADVDPAIIAAFERWNTAK</sequence>
<dbReference type="EMBL" id="CP056031">
    <property type="protein sequence ID" value="QKZ07836.1"/>
    <property type="molecule type" value="Genomic_DNA"/>
</dbReference>